<dbReference type="InterPro" id="IPR034113">
    <property type="entry name" value="SCP_GAPR1-like"/>
</dbReference>
<organism evidence="3 4">
    <name type="scientific">Fusarium oxysporum f. sp. rapae</name>
    <dbReference type="NCBI Taxonomy" id="485398"/>
    <lineage>
        <taxon>Eukaryota</taxon>
        <taxon>Fungi</taxon>
        <taxon>Dikarya</taxon>
        <taxon>Ascomycota</taxon>
        <taxon>Pezizomycotina</taxon>
        <taxon>Sordariomycetes</taxon>
        <taxon>Hypocreomycetidae</taxon>
        <taxon>Hypocreales</taxon>
        <taxon>Nectriaceae</taxon>
        <taxon>Fusarium</taxon>
        <taxon>Fusarium oxysporum species complex</taxon>
    </lineage>
</organism>
<feature type="domain" description="SCP" evidence="2">
    <location>
        <begin position="112"/>
        <end position="243"/>
    </location>
</feature>
<evidence type="ECO:0000313" key="4">
    <source>
        <dbReference type="Proteomes" id="UP000694050"/>
    </source>
</evidence>
<protein>
    <submittedName>
        <fullName evidence="3">Pathogenesis-related protein 1A</fullName>
    </submittedName>
</protein>
<dbReference type="Proteomes" id="UP000694050">
    <property type="component" value="Unassembled WGS sequence"/>
</dbReference>
<dbReference type="CDD" id="cd05382">
    <property type="entry name" value="CAP_GAPR1-like"/>
    <property type="match status" value="1"/>
</dbReference>
<name>A0A8J5TMF1_FUSOX</name>
<dbReference type="EMBL" id="JAELUQ010000014">
    <property type="protein sequence ID" value="KAG7403773.1"/>
    <property type="molecule type" value="Genomic_DNA"/>
</dbReference>
<gene>
    <name evidence="3" type="primary">PR1A-2</name>
    <name evidence="3" type="ORF">Forpe1208_v016128</name>
</gene>
<evidence type="ECO:0000313" key="3">
    <source>
        <dbReference type="EMBL" id="KAG7403773.1"/>
    </source>
</evidence>
<evidence type="ECO:0000256" key="1">
    <source>
        <dbReference type="SAM" id="MobiDB-lite"/>
    </source>
</evidence>
<evidence type="ECO:0000259" key="2">
    <source>
        <dbReference type="SMART" id="SM00198"/>
    </source>
</evidence>
<reference evidence="3" key="1">
    <citation type="submission" date="2021-04" db="EMBL/GenBank/DDBJ databases">
        <title>First draft genome resource for Brassicaceae pathogens Fusarium oxysporum f. sp. raphani and Fusarium oxysporum f. sp. rapae.</title>
        <authorList>
            <person name="Asai S."/>
        </authorList>
    </citation>
    <scope>NUCLEOTIDE SEQUENCE</scope>
    <source>
        <strain evidence="3">Tf1208</strain>
    </source>
</reference>
<accession>A0A8J5TMF1</accession>
<proteinExistence type="predicted"/>
<dbReference type="InterPro" id="IPR014044">
    <property type="entry name" value="CAP_dom"/>
</dbReference>
<dbReference type="InterPro" id="IPR001283">
    <property type="entry name" value="CRISP-related"/>
</dbReference>
<dbReference type="Pfam" id="PF00188">
    <property type="entry name" value="CAP"/>
    <property type="match status" value="1"/>
</dbReference>
<feature type="region of interest" description="Disordered" evidence="1">
    <location>
        <begin position="90"/>
        <end position="110"/>
    </location>
</feature>
<comment type="caution">
    <text evidence="3">The sequence shown here is derived from an EMBL/GenBank/DDBJ whole genome shotgun (WGS) entry which is preliminary data.</text>
</comment>
<dbReference type="PANTHER" id="PTHR10334">
    <property type="entry name" value="CYSTEINE-RICH SECRETORY PROTEIN-RELATED"/>
    <property type="match status" value="1"/>
</dbReference>
<feature type="compositionally biased region" description="Polar residues" evidence="1">
    <location>
        <begin position="50"/>
        <end position="61"/>
    </location>
</feature>
<sequence>MRFSIYIDSLMAAGAVAAPHNDNWQNGNKHSKVVTKFEYVTHYVIGEGGSPQTTCVPQPQKSDFEKQPDVPEQHIPAPVYAQPATVQFVKEPKQPPSQDSSSDFGPSYGLSADQQKAIDLHNEARKAVGNDPLSWDDSLASGAQEWADHLASKGLLQHSNGDDGENLYMGATDSPYSAAVKAFLAEDSQYNGEAISGSNYMNFGHYTQCVWKYTTKVGMGVSKDSSGTSWVVARYQKPGNMQVPQKRIFMLHSLIFI</sequence>
<dbReference type="AlphaFoldDB" id="A0A8J5TMF1"/>
<feature type="compositionally biased region" description="Basic and acidic residues" evidence="1">
    <location>
        <begin position="62"/>
        <end position="71"/>
    </location>
</feature>
<dbReference type="SMART" id="SM00198">
    <property type="entry name" value="SCP"/>
    <property type="match status" value="1"/>
</dbReference>
<feature type="region of interest" description="Disordered" evidence="1">
    <location>
        <begin position="48"/>
        <end position="71"/>
    </location>
</feature>